<dbReference type="OrthoDB" id="3822483at2"/>
<keyword evidence="1" id="KW-0812">Transmembrane</keyword>
<evidence type="ECO:0000313" key="2">
    <source>
        <dbReference type="EMBL" id="TWJ10669.1"/>
    </source>
</evidence>
<gene>
    <name evidence="2" type="ORF">LX16_4089</name>
</gene>
<comment type="caution">
    <text evidence="2">The sequence shown here is derived from an EMBL/GenBank/DDBJ whole genome shotgun (WGS) entry which is preliminary data.</text>
</comment>
<dbReference type="RefSeq" id="WP_147141490.1">
    <property type="nucleotide sequence ID" value="NZ_BAABIJ010000003.1"/>
</dbReference>
<feature type="transmembrane region" description="Helical" evidence="1">
    <location>
        <begin position="263"/>
        <end position="283"/>
    </location>
</feature>
<feature type="transmembrane region" description="Helical" evidence="1">
    <location>
        <begin position="213"/>
        <end position="235"/>
    </location>
</feature>
<organism evidence="2 3">
    <name type="scientific">Stackebrandtia albiflava</name>
    <dbReference type="NCBI Taxonomy" id="406432"/>
    <lineage>
        <taxon>Bacteria</taxon>
        <taxon>Bacillati</taxon>
        <taxon>Actinomycetota</taxon>
        <taxon>Actinomycetes</taxon>
        <taxon>Glycomycetales</taxon>
        <taxon>Glycomycetaceae</taxon>
        <taxon>Stackebrandtia</taxon>
    </lineage>
</organism>
<keyword evidence="3" id="KW-1185">Reference proteome</keyword>
<dbReference type="PANTHER" id="PTHR37305:SF1">
    <property type="entry name" value="MEMBRANE PROTEIN"/>
    <property type="match status" value="1"/>
</dbReference>
<dbReference type="GO" id="GO:0005886">
    <property type="term" value="C:plasma membrane"/>
    <property type="evidence" value="ECO:0007669"/>
    <property type="project" value="UniProtKB-SubCell"/>
</dbReference>
<evidence type="ECO:0000256" key="1">
    <source>
        <dbReference type="SAM" id="Phobius"/>
    </source>
</evidence>
<dbReference type="GO" id="GO:0140359">
    <property type="term" value="F:ABC-type transporter activity"/>
    <property type="evidence" value="ECO:0007669"/>
    <property type="project" value="InterPro"/>
</dbReference>
<accession>A0A562UYH4</accession>
<dbReference type="Proteomes" id="UP000321617">
    <property type="component" value="Unassembled WGS sequence"/>
</dbReference>
<dbReference type="EMBL" id="VLLL01000007">
    <property type="protein sequence ID" value="TWJ10669.1"/>
    <property type="molecule type" value="Genomic_DNA"/>
</dbReference>
<evidence type="ECO:0000313" key="3">
    <source>
        <dbReference type="Proteomes" id="UP000321617"/>
    </source>
</evidence>
<sequence length="292" mass="30621">MSTVVAPDGAAPGYRAHATLTFGTEFRRQLTRRRTQVTLALLALLPVVLYLAFTIGGDQVGGDDDDSGNAFALADFGTFGAANFTLFALLVSSSFLLVVVVALFCGDTVAGEAGWGSLRYLLAVPVPRGRLLAVKFAVGVAFSALAMLLLTGMSLLVGFLAYGWEPLRAPLGGEMAADEAVWRVLGVAGYLGVTLLVVAGLALVLSVSTDAPLAAVGGAVLLHIVSNILNAVTALGDLRDVLPTRYAQAWLGLLSQPAQYDEMVRGIVVSLLYAALFTVLAFVRFQRKDVTS</sequence>
<feature type="transmembrane region" description="Helical" evidence="1">
    <location>
        <begin position="131"/>
        <end position="164"/>
    </location>
</feature>
<dbReference type="PANTHER" id="PTHR37305">
    <property type="entry name" value="INTEGRAL MEMBRANE PROTEIN-RELATED"/>
    <property type="match status" value="1"/>
</dbReference>
<keyword evidence="1" id="KW-0472">Membrane</keyword>
<reference evidence="2 3" key="1">
    <citation type="journal article" date="2013" name="Stand. Genomic Sci.">
        <title>Genomic Encyclopedia of Type Strains, Phase I: The one thousand microbial genomes (KMG-I) project.</title>
        <authorList>
            <person name="Kyrpides N.C."/>
            <person name="Woyke T."/>
            <person name="Eisen J.A."/>
            <person name="Garrity G."/>
            <person name="Lilburn T.G."/>
            <person name="Beck B.J."/>
            <person name="Whitman W.B."/>
            <person name="Hugenholtz P."/>
            <person name="Klenk H.P."/>
        </authorList>
    </citation>
    <scope>NUCLEOTIDE SEQUENCE [LARGE SCALE GENOMIC DNA]</scope>
    <source>
        <strain evidence="2 3">DSM 45044</strain>
    </source>
</reference>
<feature type="transmembrane region" description="Helical" evidence="1">
    <location>
        <begin position="37"/>
        <end position="56"/>
    </location>
</feature>
<dbReference type="Pfam" id="PF12679">
    <property type="entry name" value="ABC2_membrane_2"/>
    <property type="match status" value="1"/>
</dbReference>
<keyword evidence="1" id="KW-1133">Transmembrane helix</keyword>
<dbReference type="AlphaFoldDB" id="A0A562UYH4"/>
<protein>
    <submittedName>
        <fullName evidence="2">ABC-2 type transport system permease protein</fullName>
    </submittedName>
</protein>
<feature type="transmembrane region" description="Helical" evidence="1">
    <location>
        <begin position="86"/>
        <end position="110"/>
    </location>
</feature>
<proteinExistence type="predicted"/>
<feature type="transmembrane region" description="Helical" evidence="1">
    <location>
        <begin position="184"/>
        <end position="206"/>
    </location>
</feature>
<name>A0A562UYH4_9ACTN</name>